<accession>A0ABQ4RYC3</accession>
<reference evidence="1" key="1">
    <citation type="journal article" date="2021" name="Front. Microbiol.">
        <title>Comprehensive Comparative Genomics and Phenotyping of Methylobacterium Species.</title>
        <authorList>
            <person name="Alessa O."/>
            <person name="Ogura Y."/>
            <person name="Fujitani Y."/>
            <person name="Takami H."/>
            <person name="Hayashi T."/>
            <person name="Sahin N."/>
            <person name="Tani A."/>
        </authorList>
    </citation>
    <scope>NUCLEOTIDE SEQUENCE</scope>
    <source>
        <strain evidence="1">DSM 19015</strain>
    </source>
</reference>
<proteinExistence type="predicted"/>
<evidence type="ECO:0000313" key="1">
    <source>
        <dbReference type="EMBL" id="GJD95841.1"/>
    </source>
</evidence>
<gene>
    <name evidence="1" type="ORF">OCOJLMKI_3057</name>
</gene>
<protein>
    <submittedName>
        <fullName evidence="1">Uncharacterized protein</fullName>
    </submittedName>
</protein>
<organism evidence="1 2">
    <name type="scientific">Methylobacterium iners</name>
    <dbReference type="NCBI Taxonomy" id="418707"/>
    <lineage>
        <taxon>Bacteria</taxon>
        <taxon>Pseudomonadati</taxon>
        <taxon>Pseudomonadota</taxon>
        <taxon>Alphaproteobacteria</taxon>
        <taxon>Hyphomicrobiales</taxon>
        <taxon>Methylobacteriaceae</taxon>
        <taxon>Methylobacterium</taxon>
    </lineage>
</organism>
<evidence type="ECO:0000313" key="2">
    <source>
        <dbReference type="Proteomes" id="UP001055125"/>
    </source>
</evidence>
<dbReference type="Proteomes" id="UP001055125">
    <property type="component" value="Unassembled WGS sequence"/>
</dbReference>
<name>A0ABQ4RYC3_9HYPH</name>
<dbReference type="EMBL" id="BPQP01000048">
    <property type="protein sequence ID" value="GJD95841.1"/>
    <property type="molecule type" value="Genomic_DNA"/>
</dbReference>
<comment type="caution">
    <text evidence="1">The sequence shown here is derived from an EMBL/GenBank/DDBJ whole genome shotgun (WGS) entry which is preliminary data.</text>
</comment>
<reference evidence="1" key="2">
    <citation type="submission" date="2021-08" db="EMBL/GenBank/DDBJ databases">
        <authorList>
            <person name="Tani A."/>
            <person name="Ola A."/>
            <person name="Ogura Y."/>
            <person name="Katsura K."/>
            <person name="Hayashi T."/>
        </authorList>
    </citation>
    <scope>NUCLEOTIDE SEQUENCE</scope>
    <source>
        <strain evidence="1">DSM 19015</strain>
    </source>
</reference>
<sequence length="97" mass="10988">MQDAEPCLQALRELANRSDATEDEIDAVLHSFLCTQLNDVARFAVVEYVSDEVHFELIRQPAQHAFWQRVVVVALDKFRIMTDELSSGSWKPAIAAN</sequence>
<keyword evidence="2" id="KW-1185">Reference proteome</keyword>